<evidence type="ECO:0000256" key="7">
    <source>
        <dbReference type="ARBA" id="ARBA00023004"/>
    </source>
</evidence>
<reference evidence="11" key="2">
    <citation type="submission" date="2021-02" db="EMBL/GenBank/DDBJ databases">
        <authorList>
            <person name="Han P."/>
        </authorList>
    </citation>
    <scope>NUCLEOTIDE SEQUENCE</scope>
    <source>
        <strain evidence="11">Nitrosomonas nitrosa 18-3D</strain>
    </source>
</reference>
<dbReference type="SUPFAM" id="SSF57802">
    <property type="entry name" value="Rubredoxin-like"/>
    <property type="match status" value="1"/>
</dbReference>
<feature type="binding site" evidence="9">
    <location>
        <position position="39"/>
    </location>
    <ligand>
        <name>Fe cation</name>
        <dbReference type="ChEBI" id="CHEBI:24875"/>
    </ligand>
</feature>
<evidence type="ECO:0000256" key="5">
    <source>
        <dbReference type="ARBA" id="ARBA00022723"/>
    </source>
</evidence>
<evidence type="ECO:0000313" key="13">
    <source>
        <dbReference type="Proteomes" id="UP000199561"/>
    </source>
</evidence>
<dbReference type="InterPro" id="IPR018527">
    <property type="entry name" value="Rubredoxin_Fe_BS"/>
</dbReference>
<evidence type="ECO:0000256" key="4">
    <source>
        <dbReference type="ARBA" id="ARBA00022448"/>
    </source>
</evidence>
<dbReference type="PANTHER" id="PTHR47627">
    <property type="entry name" value="RUBREDOXIN"/>
    <property type="match status" value="1"/>
</dbReference>
<dbReference type="GO" id="GO:0009055">
    <property type="term" value="F:electron transfer activity"/>
    <property type="evidence" value="ECO:0007669"/>
    <property type="project" value="InterPro"/>
</dbReference>
<dbReference type="PROSITE" id="PS00202">
    <property type="entry name" value="RUBREDOXIN"/>
    <property type="match status" value="1"/>
</dbReference>
<evidence type="ECO:0000256" key="8">
    <source>
        <dbReference type="PIRNR" id="PIRNR000071"/>
    </source>
</evidence>
<protein>
    <recommendedName>
        <fullName evidence="8">Rubredoxin</fullName>
    </recommendedName>
</protein>
<dbReference type="CDD" id="cd00730">
    <property type="entry name" value="rubredoxin"/>
    <property type="match status" value="1"/>
</dbReference>
<dbReference type="EMBL" id="FOUF01000020">
    <property type="protein sequence ID" value="SFM53346.1"/>
    <property type="molecule type" value="Genomic_DNA"/>
</dbReference>
<keyword evidence="6 8" id="KW-0249">Electron transport</keyword>
<evidence type="ECO:0000256" key="6">
    <source>
        <dbReference type="ARBA" id="ARBA00022982"/>
    </source>
</evidence>
<gene>
    <name evidence="11" type="primary">rubA</name>
    <name evidence="11" type="ORF">NMYAN_340011</name>
    <name evidence="12" type="ORF">SAMN05421880_1204</name>
</gene>
<keyword evidence="5 8" id="KW-0479">Metal-binding</keyword>
<accession>A0A1I4RMI4</accession>
<evidence type="ECO:0000256" key="2">
    <source>
        <dbReference type="ARBA" id="ARBA00004933"/>
    </source>
</evidence>
<dbReference type="InterPro" id="IPR024934">
    <property type="entry name" value="Rubredoxin-like_dom"/>
</dbReference>
<dbReference type="STRING" id="52442.SAMN05421880_1204"/>
<feature type="binding site" evidence="9">
    <location>
        <position position="9"/>
    </location>
    <ligand>
        <name>Fe cation</name>
        <dbReference type="ChEBI" id="CHEBI:24875"/>
    </ligand>
</feature>
<keyword evidence="13" id="KW-1185">Reference proteome</keyword>
<feature type="binding site" evidence="9">
    <location>
        <position position="42"/>
    </location>
    <ligand>
        <name>Fe cation</name>
        <dbReference type="ChEBI" id="CHEBI:24875"/>
    </ligand>
</feature>
<dbReference type="InterPro" id="IPR024922">
    <property type="entry name" value="Rubredoxin"/>
</dbReference>
<comment type="function">
    <text evidence="1">Involved in the hydrocarbon hydroxylating system, which transfers electrons from NADH to rubredoxin reductase and then through rubredoxin to alkane 1 monooxygenase.</text>
</comment>
<comment type="similarity">
    <text evidence="3 8">Belongs to the rubredoxin family.</text>
</comment>
<evidence type="ECO:0000313" key="11">
    <source>
        <dbReference type="EMBL" id="CAE6511534.1"/>
    </source>
</evidence>
<dbReference type="EMBL" id="CAJNAP010000028">
    <property type="protein sequence ID" value="CAE6511534.1"/>
    <property type="molecule type" value="Genomic_DNA"/>
</dbReference>
<dbReference type="Pfam" id="PF00301">
    <property type="entry name" value="Rubredoxin"/>
    <property type="match status" value="1"/>
</dbReference>
<comment type="pathway">
    <text evidence="2">Hydrocarbon metabolism; alkane degradation.</text>
</comment>
<feature type="binding site" evidence="9">
    <location>
        <position position="6"/>
    </location>
    <ligand>
        <name>Fe cation</name>
        <dbReference type="ChEBI" id="CHEBI:24875"/>
    </ligand>
</feature>
<organism evidence="12 13">
    <name type="scientific">Nitrosomonas nitrosa</name>
    <dbReference type="NCBI Taxonomy" id="52442"/>
    <lineage>
        <taxon>Bacteria</taxon>
        <taxon>Pseudomonadati</taxon>
        <taxon>Pseudomonadota</taxon>
        <taxon>Betaproteobacteria</taxon>
        <taxon>Nitrosomonadales</taxon>
        <taxon>Nitrosomonadaceae</taxon>
        <taxon>Nitrosomonas</taxon>
    </lineage>
</organism>
<dbReference type="Gene3D" id="2.20.28.10">
    <property type="match status" value="1"/>
</dbReference>
<keyword evidence="7 8" id="KW-0408">Iron</keyword>
<dbReference type="GO" id="GO:0005506">
    <property type="term" value="F:iron ion binding"/>
    <property type="evidence" value="ECO:0007669"/>
    <property type="project" value="InterPro"/>
</dbReference>
<keyword evidence="4 8" id="KW-0813">Transport</keyword>
<dbReference type="OrthoDB" id="9769238at2"/>
<dbReference type="InterPro" id="IPR024935">
    <property type="entry name" value="Rubredoxin_dom"/>
</dbReference>
<dbReference type="PANTHER" id="PTHR47627:SF1">
    <property type="entry name" value="RUBREDOXIN-1-RELATED"/>
    <property type="match status" value="1"/>
</dbReference>
<reference evidence="12 13" key="1">
    <citation type="submission" date="2016-10" db="EMBL/GenBank/DDBJ databases">
        <authorList>
            <person name="de Groot N.N."/>
        </authorList>
    </citation>
    <scope>NUCLEOTIDE SEQUENCE [LARGE SCALE GENOMIC DNA]</scope>
    <source>
        <strain evidence="12 13">Nm146</strain>
    </source>
</reference>
<evidence type="ECO:0000259" key="10">
    <source>
        <dbReference type="PROSITE" id="PS50903"/>
    </source>
</evidence>
<proteinExistence type="inferred from homology"/>
<name>A0A1I4RMI4_9PROT</name>
<evidence type="ECO:0000256" key="9">
    <source>
        <dbReference type="PIRSR" id="PIRSR000071-1"/>
    </source>
</evidence>
<sequence>MRKFQCMVCGFIYDESIGDPEHGIEAGTRWEEIPASWSCPECGVVKDDFEMVEMI</sequence>
<dbReference type="PROSITE" id="PS50903">
    <property type="entry name" value="RUBREDOXIN_LIKE"/>
    <property type="match status" value="1"/>
</dbReference>
<dbReference type="RefSeq" id="WP_090669932.1">
    <property type="nucleotide sequence ID" value="NZ_CAJNAP010000028.1"/>
</dbReference>
<feature type="domain" description="Rubredoxin-like" evidence="10">
    <location>
        <begin position="1"/>
        <end position="52"/>
    </location>
</feature>
<dbReference type="PRINTS" id="PR00163">
    <property type="entry name" value="RUBREDOXIN"/>
</dbReference>
<dbReference type="Proteomes" id="UP000199561">
    <property type="component" value="Unassembled WGS sequence"/>
</dbReference>
<evidence type="ECO:0000313" key="12">
    <source>
        <dbReference type="EMBL" id="SFM53346.1"/>
    </source>
</evidence>
<dbReference type="Proteomes" id="UP000601736">
    <property type="component" value="Unassembled WGS sequence"/>
</dbReference>
<dbReference type="GO" id="GO:0043448">
    <property type="term" value="P:alkane catabolic process"/>
    <property type="evidence" value="ECO:0007669"/>
    <property type="project" value="TreeGrafter"/>
</dbReference>
<evidence type="ECO:0000256" key="3">
    <source>
        <dbReference type="ARBA" id="ARBA00005337"/>
    </source>
</evidence>
<comment type="cofactor">
    <cofactor evidence="8 9">
        <name>Fe(3+)</name>
        <dbReference type="ChEBI" id="CHEBI:29034"/>
    </cofactor>
    <text evidence="8 9">Binds 1 Fe(3+) ion per subunit.</text>
</comment>
<evidence type="ECO:0000256" key="1">
    <source>
        <dbReference type="ARBA" id="ARBA00002792"/>
    </source>
</evidence>
<dbReference type="PIRSF" id="PIRSF000071">
    <property type="entry name" value="Rubredoxin"/>
    <property type="match status" value="1"/>
</dbReference>
<dbReference type="FunFam" id="2.20.28.10:FF:000001">
    <property type="entry name" value="Rubredoxin"/>
    <property type="match status" value="1"/>
</dbReference>
<dbReference type="AlphaFoldDB" id="A0A1I4RMI4"/>
<dbReference type="InterPro" id="IPR050526">
    <property type="entry name" value="Rubredoxin_ET"/>
</dbReference>